<evidence type="ECO:0000256" key="8">
    <source>
        <dbReference type="ARBA" id="ARBA00023065"/>
    </source>
</evidence>
<evidence type="ECO:0000256" key="13">
    <source>
        <dbReference type="HAMAP-Rule" id="MF_01398"/>
    </source>
</evidence>
<dbReference type="RefSeq" id="WP_039633739.1">
    <property type="nucleotide sequence ID" value="NZ_AYSO01000017.1"/>
</dbReference>
<sequence length="170" mass="19596">MNFQINIMPDWPIFISQLISTTVLFLVVKHFLFKPVSDMVNARKNKIENDIFEAEIQAKEANVLKNQYEQKIEGSKNEARTIIALAKQREDKIKQEVLAEAKTEVDGMFIKAKESIEREKEKTMAGLKHDIVEMAMLVASAAIDKNLDEDTHQEMINKFIDEVGEVEWIE</sequence>
<dbReference type="PANTHER" id="PTHR33445:SF1">
    <property type="entry name" value="ATP SYNTHASE SUBUNIT B"/>
    <property type="match status" value="1"/>
</dbReference>
<keyword evidence="5 13" id="KW-0812">Transmembrane</keyword>
<keyword evidence="6 13" id="KW-0375">Hydrogen ion transport</keyword>
<keyword evidence="15" id="KW-0175">Coiled coil</keyword>
<keyword evidence="3 13" id="KW-1003">Cell membrane</keyword>
<evidence type="ECO:0000256" key="12">
    <source>
        <dbReference type="ARBA" id="ARBA00037847"/>
    </source>
</evidence>
<keyword evidence="16" id="KW-0378">Hydrolase</keyword>
<protein>
    <recommendedName>
        <fullName evidence="13">ATP synthase subunit b</fullName>
    </recommendedName>
    <alternativeName>
        <fullName evidence="13">ATP synthase F(0) sector subunit b</fullName>
    </alternativeName>
    <alternativeName>
        <fullName evidence="13">ATPase subunit I</fullName>
    </alternativeName>
    <alternativeName>
        <fullName evidence="13">F-type ATPase subunit b</fullName>
        <shortName evidence="13">F-ATPase subunit b</shortName>
    </alternativeName>
</protein>
<evidence type="ECO:0000256" key="3">
    <source>
        <dbReference type="ARBA" id="ARBA00022475"/>
    </source>
</evidence>
<evidence type="ECO:0000256" key="15">
    <source>
        <dbReference type="SAM" id="Coils"/>
    </source>
</evidence>
<keyword evidence="17" id="KW-1185">Reference proteome</keyword>
<keyword evidence="8 13" id="KW-0406">Ion transport</keyword>
<dbReference type="Proteomes" id="UP000031366">
    <property type="component" value="Unassembled WGS sequence"/>
</dbReference>
<dbReference type="GO" id="GO:0016787">
    <property type="term" value="F:hydrolase activity"/>
    <property type="evidence" value="ECO:0007669"/>
    <property type="project" value="UniProtKB-KW"/>
</dbReference>
<dbReference type="InterPro" id="IPR005864">
    <property type="entry name" value="ATP_synth_F0_bsu_bac"/>
</dbReference>
<dbReference type="GO" id="GO:0045259">
    <property type="term" value="C:proton-transporting ATP synthase complex"/>
    <property type="evidence" value="ECO:0007669"/>
    <property type="project" value="UniProtKB-KW"/>
</dbReference>
<comment type="function">
    <text evidence="13">Component of the F(0) channel, it forms part of the peripheral stalk, linking F(1) to F(0).</text>
</comment>
<dbReference type="EMBL" id="AYSO01000017">
    <property type="protein sequence ID" value="KIE46125.1"/>
    <property type="molecule type" value="Genomic_DNA"/>
</dbReference>
<keyword evidence="7 13" id="KW-1133">Transmembrane helix</keyword>
<keyword evidence="2 13" id="KW-0813">Transport</keyword>
<dbReference type="GO" id="GO:0005886">
    <property type="term" value="C:plasma membrane"/>
    <property type="evidence" value="ECO:0007669"/>
    <property type="project" value="UniProtKB-SubCell"/>
</dbReference>
<evidence type="ECO:0000256" key="2">
    <source>
        <dbReference type="ARBA" id="ARBA00022448"/>
    </source>
</evidence>
<keyword evidence="9 13" id="KW-0472">Membrane</keyword>
<dbReference type="InterPro" id="IPR050059">
    <property type="entry name" value="ATP_synthase_B_chain"/>
</dbReference>
<evidence type="ECO:0000256" key="10">
    <source>
        <dbReference type="ARBA" id="ARBA00023310"/>
    </source>
</evidence>
<organism evidence="16 17">
    <name type="scientific">Clostridium argentinense CDC 2741</name>
    <dbReference type="NCBI Taxonomy" id="1418104"/>
    <lineage>
        <taxon>Bacteria</taxon>
        <taxon>Bacillati</taxon>
        <taxon>Bacillota</taxon>
        <taxon>Clostridia</taxon>
        <taxon>Eubacteriales</taxon>
        <taxon>Clostridiaceae</taxon>
        <taxon>Clostridium</taxon>
    </lineage>
</organism>
<keyword evidence="10 13" id="KW-0066">ATP synthesis</keyword>
<feature type="coiled-coil region" evidence="15">
    <location>
        <begin position="51"/>
        <end position="78"/>
    </location>
</feature>
<dbReference type="HAMAP" id="MF_01398">
    <property type="entry name" value="ATP_synth_b_bprime"/>
    <property type="match status" value="1"/>
</dbReference>
<evidence type="ECO:0000256" key="4">
    <source>
        <dbReference type="ARBA" id="ARBA00022547"/>
    </source>
</evidence>
<reference evidence="16 17" key="1">
    <citation type="journal article" date="2015" name="Infect. Genet. Evol.">
        <title>Genomic sequences of six botulinum neurotoxin-producing strains representing three clostridial species illustrate the mobility and diversity of botulinum neurotoxin genes.</title>
        <authorList>
            <person name="Smith T.J."/>
            <person name="Hill K.K."/>
            <person name="Xie G."/>
            <person name="Foley B.T."/>
            <person name="Williamson C.H."/>
            <person name="Foster J.T."/>
            <person name="Johnson S.L."/>
            <person name="Chertkov O."/>
            <person name="Teshima H."/>
            <person name="Gibbons H.S."/>
            <person name="Johnsky L.A."/>
            <person name="Karavis M.A."/>
            <person name="Smith L.A."/>
        </authorList>
    </citation>
    <scope>NUCLEOTIDE SEQUENCE [LARGE SCALE GENOMIC DNA]</scope>
    <source>
        <strain evidence="16 17">CDC 2741</strain>
    </source>
</reference>
<dbReference type="PANTHER" id="PTHR33445">
    <property type="entry name" value="ATP SYNTHASE SUBUNIT B', CHLOROPLASTIC"/>
    <property type="match status" value="1"/>
</dbReference>
<evidence type="ECO:0000256" key="14">
    <source>
        <dbReference type="RuleBase" id="RU003848"/>
    </source>
</evidence>
<gene>
    <name evidence="13 16" type="primary">atpF</name>
    <name evidence="16" type="ORF">U732_1840</name>
</gene>
<comment type="subcellular location">
    <subcellularLocation>
        <location evidence="13">Cell membrane</location>
        <topology evidence="13">Single-pass membrane protein</topology>
    </subcellularLocation>
    <subcellularLocation>
        <location evidence="12">Endomembrane system</location>
        <topology evidence="12">Single-pass membrane protein</topology>
    </subcellularLocation>
</comment>
<dbReference type="AlphaFoldDB" id="A0A0C1UFE0"/>
<comment type="similarity">
    <text evidence="1 13 14">Belongs to the ATPase B chain family.</text>
</comment>
<dbReference type="Pfam" id="PF00430">
    <property type="entry name" value="ATP-synt_B"/>
    <property type="match status" value="1"/>
</dbReference>
<feature type="transmembrane region" description="Helical" evidence="13">
    <location>
        <begin position="12"/>
        <end position="33"/>
    </location>
</feature>
<dbReference type="InterPro" id="IPR002146">
    <property type="entry name" value="ATP_synth_b/b'su_bac/chlpt"/>
</dbReference>
<evidence type="ECO:0000256" key="5">
    <source>
        <dbReference type="ARBA" id="ARBA00022692"/>
    </source>
</evidence>
<comment type="function">
    <text evidence="11 13">F(1)F(0) ATP synthase produces ATP from ADP in the presence of a proton or sodium gradient. F-type ATPases consist of two structural domains, F(1) containing the extramembraneous catalytic core and F(0) containing the membrane proton channel, linked together by a central stalk and a peripheral stalk. During catalysis, ATP synthesis in the catalytic domain of F(1) is coupled via a rotary mechanism of the central stalk subunits to proton translocation.</text>
</comment>
<dbReference type="CDD" id="cd06503">
    <property type="entry name" value="ATP-synt_Fo_b"/>
    <property type="match status" value="1"/>
</dbReference>
<dbReference type="OrthoDB" id="9795863at2"/>
<comment type="subunit">
    <text evidence="13">F-type ATPases have 2 components, F(1) - the catalytic core - and F(0) - the membrane proton channel. F(1) has five subunits: alpha(3), beta(3), gamma(1), delta(1), epsilon(1). F(0) has three main subunits: a(1), b(2) and c(10-14). The alpha and beta chains form an alternating ring which encloses part of the gamma chain. F(1) is attached to F(0) by a central stalk formed by the gamma and epsilon chains, while a peripheral stalk is formed by the delta and b chains.</text>
</comment>
<evidence type="ECO:0000256" key="11">
    <source>
        <dbReference type="ARBA" id="ARBA00025198"/>
    </source>
</evidence>
<dbReference type="STRING" id="29341.RSJ17_16310"/>
<evidence type="ECO:0000313" key="16">
    <source>
        <dbReference type="EMBL" id="KIE46125.1"/>
    </source>
</evidence>
<dbReference type="NCBIfam" id="TIGR01144">
    <property type="entry name" value="ATP_synt_b"/>
    <property type="match status" value="1"/>
</dbReference>
<evidence type="ECO:0000256" key="9">
    <source>
        <dbReference type="ARBA" id="ARBA00023136"/>
    </source>
</evidence>
<evidence type="ECO:0000256" key="1">
    <source>
        <dbReference type="ARBA" id="ARBA00005513"/>
    </source>
</evidence>
<dbReference type="GO" id="GO:0012505">
    <property type="term" value="C:endomembrane system"/>
    <property type="evidence" value="ECO:0007669"/>
    <property type="project" value="UniProtKB-SubCell"/>
</dbReference>
<keyword evidence="4 13" id="KW-0138">CF(0)</keyword>
<comment type="caution">
    <text evidence="16">The sequence shown here is derived from an EMBL/GenBank/DDBJ whole genome shotgun (WGS) entry which is preliminary data.</text>
</comment>
<evidence type="ECO:0000256" key="6">
    <source>
        <dbReference type="ARBA" id="ARBA00022781"/>
    </source>
</evidence>
<accession>A0A0C1UFE0</accession>
<dbReference type="GO" id="GO:0046961">
    <property type="term" value="F:proton-transporting ATPase activity, rotational mechanism"/>
    <property type="evidence" value="ECO:0007669"/>
    <property type="project" value="TreeGrafter"/>
</dbReference>
<proteinExistence type="inferred from homology"/>
<name>A0A0C1UFE0_9CLOT</name>
<dbReference type="InterPro" id="IPR028987">
    <property type="entry name" value="ATP_synth_B-like_membr_sf"/>
</dbReference>
<dbReference type="GO" id="GO:0046933">
    <property type="term" value="F:proton-transporting ATP synthase activity, rotational mechanism"/>
    <property type="evidence" value="ECO:0007669"/>
    <property type="project" value="UniProtKB-UniRule"/>
</dbReference>
<evidence type="ECO:0000313" key="17">
    <source>
        <dbReference type="Proteomes" id="UP000031366"/>
    </source>
</evidence>
<dbReference type="SUPFAM" id="SSF81573">
    <property type="entry name" value="F1F0 ATP synthase subunit B, membrane domain"/>
    <property type="match status" value="1"/>
</dbReference>
<evidence type="ECO:0000256" key="7">
    <source>
        <dbReference type="ARBA" id="ARBA00022989"/>
    </source>
</evidence>